<feature type="non-terminal residue" evidence="1">
    <location>
        <position position="99"/>
    </location>
</feature>
<organism evidence="1 2">
    <name type="scientific">Acidithiobacillus ferriphilus</name>
    <dbReference type="NCBI Taxonomy" id="1689834"/>
    <lineage>
        <taxon>Bacteria</taxon>
        <taxon>Pseudomonadati</taxon>
        <taxon>Pseudomonadota</taxon>
        <taxon>Acidithiobacillia</taxon>
        <taxon>Acidithiobacillales</taxon>
        <taxon>Acidithiobacillaceae</taxon>
        <taxon>Acidithiobacillus</taxon>
    </lineage>
</organism>
<name>A0ABU6FRR7_9PROT</name>
<protein>
    <submittedName>
        <fullName evidence="1">Uncharacterized protein</fullName>
    </submittedName>
</protein>
<reference evidence="1 2" key="1">
    <citation type="submission" date="2022-11" db="EMBL/GenBank/DDBJ databases">
        <title>Comparative genomics analysis of Acidithiobacillus ferriphilus.</title>
        <authorList>
            <person name="Ma L."/>
        </authorList>
    </citation>
    <scope>NUCLEOTIDE SEQUENCE [LARGE SCALE GENOMIC DNA]</scope>
    <source>
        <strain evidence="1 2">DY15</strain>
    </source>
</reference>
<accession>A0ABU6FRR7</accession>
<sequence>MRSGYACQIREIGHKEVLVMRGRSWGTIIVVAIAVLVVASATAEAAAPATTIAGNIAKSQIQQIIAAYITATDRWYQILRRYAVDLFAVVAVIEFGWGG</sequence>
<evidence type="ECO:0000313" key="1">
    <source>
        <dbReference type="EMBL" id="MEB8514617.1"/>
    </source>
</evidence>
<evidence type="ECO:0000313" key="2">
    <source>
        <dbReference type="Proteomes" id="UP001308776"/>
    </source>
</evidence>
<proteinExistence type="predicted"/>
<gene>
    <name evidence="1" type="ORF">OW717_11275</name>
</gene>
<keyword evidence="2" id="KW-1185">Reference proteome</keyword>
<dbReference type="EMBL" id="JAQGFR010000217">
    <property type="protein sequence ID" value="MEB8514617.1"/>
    <property type="molecule type" value="Genomic_DNA"/>
</dbReference>
<comment type="caution">
    <text evidence="1">The sequence shown here is derived from an EMBL/GenBank/DDBJ whole genome shotgun (WGS) entry which is preliminary data.</text>
</comment>
<dbReference type="RefSeq" id="WP_325801495.1">
    <property type="nucleotide sequence ID" value="NZ_JAQGFR010000217.1"/>
</dbReference>
<dbReference type="Proteomes" id="UP001308776">
    <property type="component" value="Unassembled WGS sequence"/>
</dbReference>